<sequence length="74" mass="8186">MQPRTNYHLAEALEQAVVIDALSGAATAWAFLEAHDVPRETILRVLSAASVRRQSDTPSPGTIEKCRTPRHVYD</sequence>
<keyword evidence="3" id="KW-1185">Reference proteome</keyword>
<proteinExistence type="predicted"/>
<feature type="region of interest" description="Disordered" evidence="1">
    <location>
        <begin position="53"/>
        <end position="74"/>
    </location>
</feature>
<feature type="compositionally biased region" description="Basic and acidic residues" evidence="1">
    <location>
        <begin position="64"/>
        <end position="74"/>
    </location>
</feature>
<accession>A0A4Y9SAQ6</accession>
<evidence type="ECO:0000313" key="2">
    <source>
        <dbReference type="EMBL" id="TFW17651.1"/>
    </source>
</evidence>
<evidence type="ECO:0000313" key="3">
    <source>
        <dbReference type="Proteomes" id="UP000297729"/>
    </source>
</evidence>
<organism evidence="2 3">
    <name type="scientific">Duganella callida</name>
    <dbReference type="NCBI Taxonomy" id="2561932"/>
    <lineage>
        <taxon>Bacteria</taxon>
        <taxon>Pseudomonadati</taxon>
        <taxon>Pseudomonadota</taxon>
        <taxon>Betaproteobacteria</taxon>
        <taxon>Burkholderiales</taxon>
        <taxon>Oxalobacteraceae</taxon>
        <taxon>Telluria group</taxon>
        <taxon>Duganella</taxon>
    </lineage>
</organism>
<evidence type="ECO:0000256" key="1">
    <source>
        <dbReference type="SAM" id="MobiDB-lite"/>
    </source>
</evidence>
<dbReference type="RefSeq" id="WP_135203330.1">
    <property type="nucleotide sequence ID" value="NZ_SPVG01000200.1"/>
</dbReference>
<dbReference type="OrthoDB" id="8780197at2"/>
<name>A0A4Y9SAQ6_9BURK</name>
<dbReference type="AlphaFoldDB" id="A0A4Y9SAQ6"/>
<reference evidence="2 3" key="1">
    <citation type="submission" date="2019-03" db="EMBL/GenBank/DDBJ databases">
        <title>Draft Genome Sequence of Duganella callidus sp. nov., a Novel Duganella Species Isolated from Cultivated Soil.</title>
        <authorList>
            <person name="Raths R."/>
            <person name="Peta V."/>
            <person name="Bucking H."/>
        </authorList>
    </citation>
    <scope>NUCLEOTIDE SEQUENCE [LARGE SCALE GENOMIC DNA]</scope>
    <source>
        <strain evidence="2 3">DN04</strain>
    </source>
</reference>
<gene>
    <name evidence="2" type="ORF">E4L98_20135</name>
</gene>
<protein>
    <submittedName>
        <fullName evidence="2">Uncharacterized protein</fullName>
    </submittedName>
</protein>
<dbReference type="Proteomes" id="UP000297729">
    <property type="component" value="Unassembled WGS sequence"/>
</dbReference>
<dbReference type="EMBL" id="SPVG01000200">
    <property type="protein sequence ID" value="TFW17651.1"/>
    <property type="molecule type" value="Genomic_DNA"/>
</dbReference>
<comment type="caution">
    <text evidence="2">The sequence shown here is derived from an EMBL/GenBank/DDBJ whole genome shotgun (WGS) entry which is preliminary data.</text>
</comment>